<dbReference type="PANTHER" id="PTHR33627:SF1">
    <property type="entry name" value="TRANSPOSASE"/>
    <property type="match status" value="1"/>
</dbReference>
<dbReference type="Pfam" id="PF13546">
    <property type="entry name" value="DDE_5"/>
    <property type="match status" value="1"/>
</dbReference>
<sequence length="356" mass="38863">MVSELPNKNCWTLAEHAGDRSPDAMQHLLSAAVLDEDGLREDLRDYVVERLGGAGAILVVDESGDLKKGTKTVGVQRQYTGTAGRIENSQVAVYLGYVTETGHAFLDAELYLPKSWTSDRDRCTQAGVPDDVGFATEPALAQAMITRALDAGVRAPWVTGDEVYGADPGLRGGLEAHGVGYVLAIARDRRVNTTTGRCRADADPMSANWRDRSSLRQKSRRLCHYFELFAHPTATTPRLEPTPRCQVRAGIARVHPSMHGKLYETIGMEIGPSTLHSFIELDQVVNSPPQPVIEAFVRLTGFPSGLSEVVHDQDRRISVLPTRNVIVVLPSSERNQRSAGVPLLHAVISPLEQITT</sequence>
<dbReference type="Proteomes" id="UP000707731">
    <property type="component" value="Unassembled WGS sequence"/>
</dbReference>
<organism evidence="2 3">
    <name type="scientific">Nocardia higoensis</name>
    <dbReference type="NCBI Taxonomy" id="228599"/>
    <lineage>
        <taxon>Bacteria</taxon>
        <taxon>Bacillati</taxon>
        <taxon>Actinomycetota</taxon>
        <taxon>Actinomycetes</taxon>
        <taxon>Mycobacteriales</taxon>
        <taxon>Nocardiaceae</taxon>
        <taxon>Nocardia</taxon>
    </lineage>
</organism>
<evidence type="ECO:0000259" key="1">
    <source>
        <dbReference type="Pfam" id="PF13546"/>
    </source>
</evidence>
<feature type="domain" description="Transposase IS701-like DDE" evidence="1">
    <location>
        <begin position="8"/>
        <end position="194"/>
    </location>
</feature>
<reference evidence="2 3" key="1">
    <citation type="submission" date="2020-10" db="EMBL/GenBank/DDBJ databases">
        <title>Identification of Nocardia species via Next-generation sequencing and recognition of intraspecies genetic diversity.</title>
        <authorList>
            <person name="Li P."/>
            <person name="Li P."/>
            <person name="Lu B."/>
        </authorList>
    </citation>
    <scope>NUCLEOTIDE SEQUENCE [LARGE SCALE GENOMIC DNA]</scope>
    <source>
        <strain evidence="2 3">BJ06-0143</strain>
    </source>
</reference>
<gene>
    <name evidence="2" type="ORF">IU449_24570</name>
</gene>
<keyword evidence="3" id="KW-1185">Reference proteome</keyword>
<dbReference type="InterPro" id="IPR038721">
    <property type="entry name" value="IS701-like_DDE_dom"/>
</dbReference>
<protein>
    <submittedName>
        <fullName evidence="2">IS701 family transposase</fullName>
    </submittedName>
</protein>
<evidence type="ECO:0000313" key="3">
    <source>
        <dbReference type="Proteomes" id="UP000707731"/>
    </source>
</evidence>
<dbReference type="EMBL" id="JADLQN010000006">
    <property type="protein sequence ID" value="MBF6357684.1"/>
    <property type="molecule type" value="Genomic_DNA"/>
</dbReference>
<accession>A0ABS0DGT6</accession>
<dbReference type="PANTHER" id="PTHR33627">
    <property type="entry name" value="TRANSPOSASE"/>
    <property type="match status" value="1"/>
</dbReference>
<dbReference type="NCBIfam" id="NF033540">
    <property type="entry name" value="transpos_IS701"/>
    <property type="match status" value="1"/>
</dbReference>
<dbReference type="InterPro" id="IPR039365">
    <property type="entry name" value="IS701-like"/>
</dbReference>
<comment type="caution">
    <text evidence="2">The sequence shown here is derived from an EMBL/GenBank/DDBJ whole genome shotgun (WGS) entry which is preliminary data.</text>
</comment>
<evidence type="ECO:0000313" key="2">
    <source>
        <dbReference type="EMBL" id="MBF6357684.1"/>
    </source>
</evidence>
<proteinExistence type="predicted"/>
<name>A0ABS0DGT6_9NOCA</name>